<dbReference type="AlphaFoldDB" id="A0A072PCN1"/>
<gene>
    <name evidence="3" type="ORF">A1O9_10743</name>
</gene>
<dbReference type="Pfam" id="PF20233">
    <property type="entry name" value="DUF6590"/>
    <property type="match status" value="1"/>
</dbReference>
<organism evidence="3 4">
    <name type="scientific">Exophiala aquamarina CBS 119918</name>
    <dbReference type="NCBI Taxonomy" id="1182545"/>
    <lineage>
        <taxon>Eukaryota</taxon>
        <taxon>Fungi</taxon>
        <taxon>Dikarya</taxon>
        <taxon>Ascomycota</taxon>
        <taxon>Pezizomycotina</taxon>
        <taxon>Eurotiomycetes</taxon>
        <taxon>Chaetothyriomycetidae</taxon>
        <taxon>Chaetothyriales</taxon>
        <taxon>Herpotrichiellaceae</taxon>
        <taxon>Exophiala</taxon>
    </lineage>
</organism>
<feature type="compositionally biased region" description="Polar residues" evidence="1">
    <location>
        <begin position="394"/>
        <end position="414"/>
    </location>
</feature>
<feature type="domain" description="DUF6590" evidence="2">
    <location>
        <begin position="575"/>
        <end position="732"/>
    </location>
</feature>
<dbReference type="InterPro" id="IPR046497">
    <property type="entry name" value="DUF6590"/>
</dbReference>
<dbReference type="OrthoDB" id="3559580at2759"/>
<protein>
    <recommendedName>
        <fullName evidence="2">DUF6590 domain-containing protein</fullName>
    </recommendedName>
</protein>
<sequence>MASMKPLTEYHKYSDGVVKRKCLSKEDGQSISDGLQNHKPLMSIVALGHVYWHRQGTNEYQRFRSDKDTWPNTKPRSVPEEQRRGSRTNERASRFNVREKSASASERTASPYRHSRVHEQTSSPPRGYEARPQQQERYARDPPSHGPSHAKSRSPSPDRQYASADLVSRPQQPPRRLFDAHAGSSIGRHSVSALGLPEDVLDFITIPLNDFKTCSVFISRNRNFVPSTPLSWLDDAALEAMISRNVPLGSRCIQRRVILNQCKGTPESQWQPWLKLLIENNPRALKPFFETCNRVSATLQNKLESQPASDHHGAGTLPISSVKPPTMSTYPQMAPSATITSTRETVNIPKYPISSSPFTSTEAGLSANSPPKGMVSTWHPIPSPNEEAFYPHGSVNSRPKGTSPIGQTWQSNQAAGEPPQAPGFPGSESEEMLPSEKAFSPSHHSNNVRQPNIPYSSEQISSEHYSRRPLRHSPPGRGEGFPSIPTNSNQPQISSESIFHPPLPSRAPRGSLQPGSHPQSQGGPERRTAPEQEDDLASMASIPSTTIAGRATRISASQFGDPESLDPKYRMQNGKKFFVQGRVFAMMYPEPKGEHRGIDTGPDDSRSVITGRRGEKIFSHIKRFVVIKPRTGHCLCVPINSYRKNGVGKKGLPRDERSAHAIIYDSRRDPPDAIIPGEEDLVKNPIAVNIMSNSDTLEPTSRVHFGKIYTIEWNVKVFGIGHIAKESLDDVRTYWRDELI</sequence>
<dbReference type="GeneID" id="25285647"/>
<evidence type="ECO:0000259" key="2">
    <source>
        <dbReference type="Pfam" id="PF20233"/>
    </source>
</evidence>
<comment type="caution">
    <text evidence="3">The sequence shown here is derived from an EMBL/GenBank/DDBJ whole genome shotgun (WGS) entry which is preliminary data.</text>
</comment>
<accession>A0A072PCN1</accession>
<reference evidence="3 4" key="1">
    <citation type="submission" date="2013-03" db="EMBL/GenBank/DDBJ databases">
        <title>The Genome Sequence of Exophiala aquamarina CBS 119918.</title>
        <authorList>
            <consortium name="The Broad Institute Genomics Platform"/>
            <person name="Cuomo C."/>
            <person name="de Hoog S."/>
            <person name="Gorbushina A."/>
            <person name="Walker B."/>
            <person name="Young S.K."/>
            <person name="Zeng Q."/>
            <person name="Gargeya S."/>
            <person name="Fitzgerald M."/>
            <person name="Haas B."/>
            <person name="Abouelleil A."/>
            <person name="Allen A.W."/>
            <person name="Alvarado L."/>
            <person name="Arachchi H.M."/>
            <person name="Berlin A.M."/>
            <person name="Chapman S.B."/>
            <person name="Gainer-Dewar J."/>
            <person name="Goldberg J."/>
            <person name="Griggs A."/>
            <person name="Gujja S."/>
            <person name="Hansen M."/>
            <person name="Howarth C."/>
            <person name="Imamovic A."/>
            <person name="Ireland A."/>
            <person name="Larimer J."/>
            <person name="McCowan C."/>
            <person name="Murphy C."/>
            <person name="Pearson M."/>
            <person name="Poon T.W."/>
            <person name="Priest M."/>
            <person name="Roberts A."/>
            <person name="Saif S."/>
            <person name="Shea T."/>
            <person name="Sisk P."/>
            <person name="Sykes S."/>
            <person name="Wortman J."/>
            <person name="Nusbaum C."/>
            <person name="Birren B."/>
        </authorList>
    </citation>
    <scope>NUCLEOTIDE SEQUENCE [LARGE SCALE GENOMIC DNA]</scope>
    <source>
        <strain evidence="3 4">CBS 119918</strain>
    </source>
</reference>
<evidence type="ECO:0000256" key="1">
    <source>
        <dbReference type="SAM" id="MobiDB-lite"/>
    </source>
</evidence>
<feature type="compositionally biased region" description="Polar residues" evidence="1">
    <location>
        <begin position="484"/>
        <end position="497"/>
    </location>
</feature>
<dbReference type="Proteomes" id="UP000027920">
    <property type="component" value="Unassembled WGS sequence"/>
</dbReference>
<keyword evidence="4" id="KW-1185">Reference proteome</keyword>
<dbReference type="HOGENOM" id="CLU_375063_0_0_1"/>
<dbReference type="RefSeq" id="XP_013255885.1">
    <property type="nucleotide sequence ID" value="XM_013400431.1"/>
</dbReference>
<feature type="region of interest" description="Disordered" evidence="1">
    <location>
        <begin position="304"/>
        <end position="333"/>
    </location>
</feature>
<evidence type="ECO:0000313" key="3">
    <source>
        <dbReference type="EMBL" id="KEF53295.1"/>
    </source>
</evidence>
<feature type="compositionally biased region" description="Polar residues" evidence="1">
    <location>
        <begin position="442"/>
        <end position="463"/>
    </location>
</feature>
<feature type="compositionally biased region" description="Polar residues" evidence="1">
    <location>
        <begin position="513"/>
        <end position="522"/>
    </location>
</feature>
<dbReference type="PANTHER" id="PTHR35391">
    <property type="entry name" value="C2H2-TYPE DOMAIN-CONTAINING PROTEIN-RELATED"/>
    <property type="match status" value="1"/>
</dbReference>
<feature type="region of interest" description="Disordered" evidence="1">
    <location>
        <begin position="63"/>
        <end position="179"/>
    </location>
</feature>
<dbReference type="VEuPathDB" id="FungiDB:A1O9_10743"/>
<dbReference type="STRING" id="1182545.A0A072PCN1"/>
<feature type="region of interest" description="Disordered" evidence="1">
    <location>
        <begin position="353"/>
        <end position="568"/>
    </location>
</feature>
<proteinExistence type="predicted"/>
<name>A0A072PCN1_9EURO</name>
<feature type="compositionally biased region" description="Polar residues" evidence="1">
    <location>
        <begin position="353"/>
        <end position="369"/>
    </location>
</feature>
<dbReference type="PANTHER" id="PTHR35391:SF5">
    <property type="entry name" value="DUF6590 DOMAIN-CONTAINING PROTEIN"/>
    <property type="match status" value="1"/>
</dbReference>
<evidence type="ECO:0000313" key="4">
    <source>
        <dbReference type="Proteomes" id="UP000027920"/>
    </source>
</evidence>
<dbReference type="EMBL" id="AMGV01000014">
    <property type="protein sequence ID" value="KEF53295.1"/>
    <property type="molecule type" value="Genomic_DNA"/>
</dbReference>
<feature type="compositionally biased region" description="Basic and acidic residues" evidence="1">
    <location>
        <begin position="77"/>
        <end position="101"/>
    </location>
</feature>